<evidence type="ECO:0000313" key="9">
    <source>
        <dbReference type="WBParaSite" id="ECPE_0000724701-mRNA-1"/>
    </source>
</evidence>
<keyword evidence="3" id="KW-0809">Transit peptide</keyword>
<dbReference type="GO" id="GO:0005739">
    <property type="term" value="C:mitochondrion"/>
    <property type="evidence" value="ECO:0007669"/>
    <property type="project" value="UniProtKB-SubCell"/>
</dbReference>
<keyword evidence="5" id="KW-0496">Mitochondrion</keyword>
<evidence type="ECO:0000256" key="4">
    <source>
        <dbReference type="ARBA" id="ARBA00022980"/>
    </source>
</evidence>
<organism evidence="9">
    <name type="scientific">Echinostoma caproni</name>
    <dbReference type="NCBI Taxonomy" id="27848"/>
    <lineage>
        <taxon>Eukaryota</taxon>
        <taxon>Metazoa</taxon>
        <taxon>Spiralia</taxon>
        <taxon>Lophotrochozoa</taxon>
        <taxon>Platyhelminthes</taxon>
        <taxon>Trematoda</taxon>
        <taxon>Digenea</taxon>
        <taxon>Plagiorchiida</taxon>
        <taxon>Echinostomata</taxon>
        <taxon>Echinostomatoidea</taxon>
        <taxon>Echinostomatidae</taxon>
        <taxon>Echinostoma</taxon>
    </lineage>
</organism>
<comment type="similarity">
    <text evidence="2">Belongs to the universal ribosomal protein uS3 family.</text>
</comment>
<reference evidence="7 8" key="2">
    <citation type="submission" date="2018-11" db="EMBL/GenBank/DDBJ databases">
        <authorList>
            <consortium name="Pathogen Informatics"/>
        </authorList>
    </citation>
    <scope>NUCLEOTIDE SEQUENCE [LARGE SCALE GENOMIC DNA]</scope>
    <source>
        <strain evidence="7 8">Egypt</strain>
    </source>
</reference>
<dbReference type="GO" id="GO:0005840">
    <property type="term" value="C:ribosome"/>
    <property type="evidence" value="ECO:0007669"/>
    <property type="project" value="UniProtKB-KW"/>
</dbReference>
<evidence type="ECO:0000256" key="5">
    <source>
        <dbReference type="ARBA" id="ARBA00023128"/>
    </source>
</evidence>
<dbReference type="OrthoDB" id="5950413at2759"/>
<evidence type="ECO:0000313" key="8">
    <source>
        <dbReference type="Proteomes" id="UP000272942"/>
    </source>
</evidence>
<evidence type="ECO:0000256" key="3">
    <source>
        <dbReference type="ARBA" id="ARBA00022946"/>
    </source>
</evidence>
<dbReference type="Proteomes" id="UP000272942">
    <property type="component" value="Unassembled WGS sequence"/>
</dbReference>
<evidence type="ECO:0000313" key="7">
    <source>
        <dbReference type="EMBL" id="VDP80518.1"/>
    </source>
</evidence>
<dbReference type="EMBL" id="UZAN01044316">
    <property type="protein sequence ID" value="VDP80518.1"/>
    <property type="molecule type" value="Genomic_DNA"/>
</dbReference>
<keyword evidence="4" id="KW-0689">Ribosomal protein</keyword>
<evidence type="ECO:0000256" key="2">
    <source>
        <dbReference type="ARBA" id="ARBA00010761"/>
    </source>
</evidence>
<evidence type="ECO:0000256" key="6">
    <source>
        <dbReference type="ARBA" id="ARBA00023274"/>
    </source>
</evidence>
<keyword evidence="8" id="KW-1185">Reference proteome</keyword>
<comment type="subcellular location">
    <subcellularLocation>
        <location evidence="1">Mitochondrion</location>
    </subcellularLocation>
</comment>
<dbReference type="GO" id="GO:0006412">
    <property type="term" value="P:translation"/>
    <property type="evidence" value="ECO:0007669"/>
    <property type="project" value="TreeGrafter"/>
</dbReference>
<dbReference type="AlphaFoldDB" id="A0A183AJU6"/>
<reference evidence="9" key="1">
    <citation type="submission" date="2016-06" db="UniProtKB">
        <authorList>
            <consortium name="WormBaseParasite"/>
        </authorList>
    </citation>
    <scope>IDENTIFICATION</scope>
</reference>
<dbReference type="PANTHER" id="PTHR21244">
    <property type="entry name" value="MITOCHONDRIAL 28S RIBOSOMAL PROTEIN S24"/>
    <property type="match status" value="1"/>
</dbReference>
<keyword evidence="6" id="KW-0687">Ribonucleoprotein</keyword>
<dbReference type="PANTHER" id="PTHR21244:SF1">
    <property type="entry name" value="SMALL RIBOSOMAL SUBUNIT PROTEIN US3M"/>
    <property type="match status" value="1"/>
</dbReference>
<dbReference type="WBParaSite" id="ECPE_0000724701-mRNA-1">
    <property type="protein sequence ID" value="ECPE_0000724701-mRNA-1"/>
    <property type="gene ID" value="ECPE_0000724701"/>
</dbReference>
<gene>
    <name evidence="7" type="ORF">ECPE_LOCUS7231</name>
</gene>
<proteinExistence type="inferred from homology"/>
<name>A0A183AJU6_9TREM</name>
<dbReference type="Pfam" id="PF14955">
    <property type="entry name" value="MRP-S24"/>
    <property type="match status" value="1"/>
</dbReference>
<sequence>HNRSLQLAKALKCVIRSYKSTVFRGFHSCTPLCKNTRVAVVRRTRNQSIPLTYEQTKKPHQIGVMKSWNSWNTSNLKDERLYTSDITLHDEFIRMFIKGTFPVAVESEVIIKRQFNIVRVAFLLSLRIQPLEAHFLIGYTEEMLSSILRCIVKLEVQMVTSKKDVIFRYI</sequence>
<dbReference type="GO" id="GO:1990904">
    <property type="term" value="C:ribonucleoprotein complex"/>
    <property type="evidence" value="ECO:0007669"/>
    <property type="project" value="UniProtKB-KW"/>
</dbReference>
<evidence type="ECO:0000256" key="1">
    <source>
        <dbReference type="ARBA" id="ARBA00004173"/>
    </source>
</evidence>
<accession>A0A183AJU6</accession>
<dbReference type="InterPro" id="IPR026146">
    <property type="entry name" value="Ribosomal_uS3m"/>
</dbReference>
<protein>
    <submittedName>
        <fullName evidence="9">28S ribosomal protein S24, mitochondrial</fullName>
    </submittedName>
</protein>